<protein>
    <recommendedName>
        <fullName evidence="4">DUF4363 family protein</fullName>
    </recommendedName>
</protein>
<evidence type="ECO:0000313" key="3">
    <source>
        <dbReference type="Proteomes" id="UP000479114"/>
    </source>
</evidence>
<reference evidence="2 3" key="1">
    <citation type="submission" date="2020-02" db="EMBL/GenBank/DDBJ databases">
        <title>Paenibacillus sp. nov., isolated from rhizosphere soil of tomato.</title>
        <authorList>
            <person name="Weon H.-Y."/>
            <person name="Lee S.A."/>
        </authorList>
    </citation>
    <scope>NUCLEOTIDE SEQUENCE [LARGE SCALE GENOMIC DNA]</scope>
    <source>
        <strain evidence="2 3">14171R-81</strain>
    </source>
</reference>
<proteinExistence type="predicted"/>
<dbReference type="Proteomes" id="UP000479114">
    <property type="component" value="Chromosome"/>
</dbReference>
<keyword evidence="3" id="KW-1185">Reference proteome</keyword>
<gene>
    <name evidence="2" type="ORF">GZH47_13000</name>
</gene>
<dbReference type="RefSeq" id="WP_162640475.1">
    <property type="nucleotide sequence ID" value="NZ_CP048286.1"/>
</dbReference>
<organism evidence="2 3">
    <name type="scientific">Paenibacillus rhizovicinus</name>
    <dbReference type="NCBI Taxonomy" id="2704463"/>
    <lineage>
        <taxon>Bacteria</taxon>
        <taxon>Bacillati</taxon>
        <taxon>Bacillota</taxon>
        <taxon>Bacilli</taxon>
        <taxon>Bacillales</taxon>
        <taxon>Paenibacillaceae</taxon>
        <taxon>Paenibacillus</taxon>
    </lineage>
</organism>
<dbReference type="KEGG" id="prz:GZH47_13000"/>
<sequence length="151" mass="16676">MKSINYAIAALLVVIVILAVFLFDNIKARNDSDESVRYLHQSADNALRYQLSIVAASFGTDLDEDEDGFNACQAAVSAAAALSPLTTFEARNDLIDVVLDRFGKMLNNPSNRETVIHQAPALRQIFMKLNRDPADVETTKRLSDLADSLKF</sequence>
<dbReference type="EMBL" id="CP048286">
    <property type="protein sequence ID" value="QHW31669.1"/>
    <property type="molecule type" value="Genomic_DNA"/>
</dbReference>
<evidence type="ECO:0000256" key="1">
    <source>
        <dbReference type="SAM" id="Phobius"/>
    </source>
</evidence>
<keyword evidence="1" id="KW-1133">Transmembrane helix</keyword>
<keyword evidence="1" id="KW-0812">Transmembrane</keyword>
<accession>A0A6C0NZP5</accession>
<evidence type="ECO:0000313" key="2">
    <source>
        <dbReference type="EMBL" id="QHW31669.1"/>
    </source>
</evidence>
<evidence type="ECO:0008006" key="4">
    <source>
        <dbReference type="Google" id="ProtNLM"/>
    </source>
</evidence>
<dbReference type="AlphaFoldDB" id="A0A6C0NZP5"/>
<name>A0A6C0NZP5_9BACL</name>
<feature type="transmembrane region" description="Helical" evidence="1">
    <location>
        <begin position="6"/>
        <end position="23"/>
    </location>
</feature>
<keyword evidence="1" id="KW-0472">Membrane</keyword>